<evidence type="ECO:0000313" key="2">
    <source>
        <dbReference type="Proteomes" id="UP001359886"/>
    </source>
</evidence>
<sequence>RYIYVRPLLILIFLPALSVADCQIELQEIKPRVNQILEPLHEKENSDITEEEFSQAEAQISAIISELDVCTGFYEEYERKNSDYTRWGEKSDRYRSYSLWLTSVDMQLEAAVESFRYWIFRSWLFDVDMWEKVAVEFDEREI</sequence>
<comment type="caution">
    <text evidence="1">The sequence shown here is derived from an EMBL/GenBank/DDBJ whole genome shotgun (WGS) entry which is preliminary data.</text>
</comment>
<keyword evidence="2" id="KW-1185">Reference proteome</keyword>
<evidence type="ECO:0000313" key="1">
    <source>
        <dbReference type="EMBL" id="MEJ8569834.1"/>
    </source>
</evidence>
<gene>
    <name evidence="1" type="ORF">V3330_19560</name>
</gene>
<dbReference type="AlphaFoldDB" id="A0AAW9R9M5"/>
<dbReference type="Proteomes" id="UP001359886">
    <property type="component" value="Unassembled WGS sequence"/>
</dbReference>
<name>A0AAW9R9M5_9GAMM</name>
<dbReference type="EMBL" id="JAZHOG010000031">
    <property type="protein sequence ID" value="MEJ8569834.1"/>
    <property type="molecule type" value="Genomic_DNA"/>
</dbReference>
<organism evidence="1 2">
    <name type="scientific">Elongatibacter sediminis</name>
    <dbReference type="NCBI Taxonomy" id="3119006"/>
    <lineage>
        <taxon>Bacteria</taxon>
        <taxon>Pseudomonadati</taxon>
        <taxon>Pseudomonadota</taxon>
        <taxon>Gammaproteobacteria</taxon>
        <taxon>Chromatiales</taxon>
        <taxon>Wenzhouxiangellaceae</taxon>
        <taxon>Elongatibacter</taxon>
    </lineage>
</organism>
<feature type="non-terminal residue" evidence="1">
    <location>
        <position position="1"/>
    </location>
</feature>
<proteinExistence type="predicted"/>
<accession>A0AAW9R9M5</accession>
<protein>
    <submittedName>
        <fullName evidence="1">Uncharacterized protein</fullName>
    </submittedName>
</protein>
<dbReference type="RefSeq" id="WP_354697161.1">
    <property type="nucleotide sequence ID" value="NZ_JAZHOG010000031.1"/>
</dbReference>
<reference evidence="1 2" key="1">
    <citation type="submission" date="2024-02" db="EMBL/GenBank/DDBJ databases">
        <title>A novel Wenzhouxiangellaceae bacterium, isolated from coastal sediments.</title>
        <authorList>
            <person name="Du Z.-J."/>
            <person name="Ye Y.-Q."/>
            <person name="Zhang X.-Y."/>
        </authorList>
    </citation>
    <scope>NUCLEOTIDE SEQUENCE [LARGE SCALE GENOMIC DNA]</scope>
    <source>
        <strain evidence="1 2">CH-27</strain>
    </source>
</reference>